<accession>A0A848KVM2</accession>
<dbReference type="Gene3D" id="3.30.530.20">
    <property type="match status" value="1"/>
</dbReference>
<name>A0A848KVM2_9ACTN</name>
<sequence length="168" mass="18940">MSSRYPLEPITDESFFTTAPMNYRIDVNLPVSPEHAWGEFTRQNTLDWCRALKSVIYTSAKPYGVGTTRSIALAPGFATMEEEFFIWDEDPETHTYRHAFHGVRGSMPGLKRFGELTEVSPAEYGCRLVWLFGIELSGRALPPWLSSPISSGAFGTVEADTLKHFTKR</sequence>
<dbReference type="EMBL" id="JABBNB010000013">
    <property type="protein sequence ID" value="NMO02329.1"/>
    <property type="molecule type" value="Genomic_DNA"/>
</dbReference>
<proteinExistence type="predicted"/>
<gene>
    <name evidence="1" type="ORF">HH308_14010</name>
</gene>
<organism evidence="1 2">
    <name type="scientific">Gordonia asplenii</name>
    <dbReference type="NCBI Taxonomy" id="2725283"/>
    <lineage>
        <taxon>Bacteria</taxon>
        <taxon>Bacillati</taxon>
        <taxon>Actinomycetota</taxon>
        <taxon>Actinomycetes</taxon>
        <taxon>Mycobacteriales</taxon>
        <taxon>Gordoniaceae</taxon>
        <taxon>Gordonia</taxon>
    </lineage>
</organism>
<keyword evidence="2" id="KW-1185">Reference proteome</keyword>
<dbReference type="InterPro" id="IPR019587">
    <property type="entry name" value="Polyketide_cyclase/dehydratase"/>
</dbReference>
<evidence type="ECO:0000313" key="1">
    <source>
        <dbReference type="EMBL" id="NMO02329.1"/>
    </source>
</evidence>
<dbReference type="Pfam" id="PF10604">
    <property type="entry name" value="Polyketide_cyc2"/>
    <property type="match status" value="1"/>
</dbReference>
<reference evidence="1 2" key="1">
    <citation type="submission" date="2020-04" db="EMBL/GenBank/DDBJ databases">
        <title>Gordonia sp. nov. TBRC 11910.</title>
        <authorList>
            <person name="Suriyachadkun C."/>
        </authorList>
    </citation>
    <scope>NUCLEOTIDE SEQUENCE [LARGE SCALE GENOMIC DNA]</scope>
    <source>
        <strain evidence="1 2">TBRC 11910</strain>
    </source>
</reference>
<comment type="caution">
    <text evidence="1">The sequence shown here is derived from an EMBL/GenBank/DDBJ whole genome shotgun (WGS) entry which is preliminary data.</text>
</comment>
<evidence type="ECO:0000313" key="2">
    <source>
        <dbReference type="Proteomes" id="UP000550729"/>
    </source>
</evidence>
<dbReference type="SUPFAM" id="SSF55961">
    <property type="entry name" value="Bet v1-like"/>
    <property type="match status" value="1"/>
</dbReference>
<dbReference type="RefSeq" id="WP_170194835.1">
    <property type="nucleotide sequence ID" value="NZ_JABBNB010000013.1"/>
</dbReference>
<protein>
    <submittedName>
        <fullName evidence="1">SRPBCC family protein</fullName>
    </submittedName>
</protein>
<dbReference type="AlphaFoldDB" id="A0A848KVM2"/>
<dbReference type="InterPro" id="IPR023393">
    <property type="entry name" value="START-like_dom_sf"/>
</dbReference>
<dbReference type="Proteomes" id="UP000550729">
    <property type="component" value="Unassembled WGS sequence"/>
</dbReference>